<evidence type="ECO:0000256" key="1">
    <source>
        <dbReference type="ARBA" id="ARBA00023015"/>
    </source>
</evidence>
<dbReference type="EMBL" id="VSSQ01099889">
    <property type="protein sequence ID" value="MPN42271.1"/>
    <property type="molecule type" value="Genomic_DNA"/>
</dbReference>
<dbReference type="InterPro" id="IPR036390">
    <property type="entry name" value="WH_DNA-bd_sf"/>
</dbReference>
<dbReference type="PROSITE" id="PS50042">
    <property type="entry name" value="CNMP_BINDING_3"/>
    <property type="match status" value="1"/>
</dbReference>
<keyword evidence="3" id="KW-0804">Transcription</keyword>
<dbReference type="PANTHER" id="PTHR24567:SF26">
    <property type="entry name" value="REGULATORY PROTEIN YEIL"/>
    <property type="match status" value="1"/>
</dbReference>
<dbReference type="GO" id="GO:0005829">
    <property type="term" value="C:cytosol"/>
    <property type="evidence" value="ECO:0007669"/>
    <property type="project" value="TreeGrafter"/>
</dbReference>
<dbReference type="CDD" id="cd00038">
    <property type="entry name" value="CAP_ED"/>
    <property type="match status" value="1"/>
</dbReference>
<evidence type="ECO:0000313" key="6">
    <source>
        <dbReference type="EMBL" id="MPN42271.1"/>
    </source>
</evidence>
<dbReference type="InterPro" id="IPR012318">
    <property type="entry name" value="HTH_CRP"/>
</dbReference>
<name>A0A645HTA0_9ZZZZ</name>
<accession>A0A645HTA0</accession>
<keyword evidence="1" id="KW-0805">Transcription regulation</keyword>
<reference evidence="6" key="1">
    <citation type="submission" date="2019-08" db="EMBL/GenBank/DDBJ databases">
        <authorList>
            <person name="Kucharzyk K."/>
            <person name="Murdoch R.W."/>
            <person name="Higgins S."/>
            <person name="Loffler F."/>
        </authorList>
    </citation>
    <scope>NUCLEOTIDE SEQUENCE</scope>
</reference>
<evidence type="ECO:0000259" key="5">
    <source>
        <dbReference type="PROSITE" id="PS51063"/>
    </source>
</evidence>
<dbReference type="GO" id="GO:0003677">
    <property type="term" value="F:DNA binding"/>
    <property type="evidence" value="ECO:0007669"/>
    <property type="project" value="UniProtKB-KW"/>
</dbReference>
<dbReference type="SUPFAM" id="SSF46785">
    <property type="entry name" value="Winged helix' DNA-binding domain"/>
    <property type="match status" value="1"/>
</dbReference>
<organism evidence="6">
    <name type="scientific">bioreactor metagenome</name>
    <dbReference type="NCBI Taxonomy" id="1076179"/>
    <lineage>
        <taxon>unclassified sequences</taxon>
        <taxon>metagenomes</taxon>
        <taxon>ecological metagenomes</taxon>
    </lineage>
</organism>
<evidence type="ECO:0000256" key="2">
    <source>
        <dbReference type="ARBA" id="ARBA00023125"/>
    </source>
</evidence>
<dbReference type="InterPro" id="IPR050397">
    <property type="entry name" value="Env_Response_Regulators"/>
</dbReference>
<dbReference type="GO" id="GO:0003700">
    <property type="term" value="F:DNA-binding transcription factor activity"/>
    <property type="evidence" value="ECO:0007669"/>
    <property type="project" value="TreeGrafter"/>
</dbReference>
<dbReference type="SUPFAM" id="SSF51206">
    <property type="entry name" value="cAMP-binding domain-like"/>
    <property type="match status" value="1"/>
</dbReference>
<dbReference type="InterPro" id="IPR014710">
    <property type="entry name" value="RmlC-like_jellyroll"/>
</dbReference>
<sequence>MVKQGFAASHILFLEKGVVKLNVENRGKVTTFKIVNEGNFIGIMCSFVNKKLDFSAVAVTEASVFLMGREVMEKFIRENGAFALYTVKLMSELTNGVVHNLINLSHKNVNGAVATILIDLAEVFRSPGYELPFNRSQFADALGYSKESVINTLREFDRDGILEISGKNVYVKDMDKLSSIARNG</sequence>
<dbReference type="Pfam" id="PF13545">
    <property type="entry name" value="HTH_Crp_2"/>
    <property type="match status" value="1"/>
</dbReference>
<dbReference type="Gene3D" id="2.60.120.10">
    <property type="entry name" value="Jelly Rolls"/>
    <property type="match status" value="1"/>
</dbReference>
<evidence type="ECO:0000259" key="4">
    <source>
        <dbReference type="PROSITE" id="PS50042"/>
    </source>
</evidence>
<protein>
    <submittedName>
        <fullName evidence="6">Uncharacterized protein</fullName>
    </submittedName>
</protein>
<evidence type="ECO:0000256" key="3">
    <source>
        <dbReference type="ARBA" id="ARBA00023163"/>
    </source>
</evidence>
<dbReference type="Pfam" id="PF00027">
    <property type="entry name" value="cNMP_binding"/>
    <property type="match status" value="1"/>
</dbReference>
<dbReference type="InterPro" id="IPR000595">
    <property type="entry name" value="cNMP-bd_dom"/>
</dbReference>
<dbReference type="AlphaFoldDB" id="A0A645HTA0"/>
<dbReference type="PROSITE" id="PS51063">
    <property type="entry name" value="HTH_CRP_2"/>
    <property type="match status" value="1"/>
</dbReference>
<dbReference type="InterPro" id="IPR018490">
    <property type="entry name" value="cNMP-bd_dom_sf"/>
</dbReference>
<feature type="domain" description="HTH crp-type" evidence="5">
    <location>
        <begin position="107"/>
        <end position="175"/>
    </location>
</feature>
<keyword evidence="2" id="KW-0238">DNA-binding</keyword>
<feature type="domain" description="Cyclic nucleotide-binding" evidence="4">
    <location>
        <begin position="1"/>
        <end position="76"/>
    </location>
</feature>
<comment type="caution">
    <text evidence="6">The sequence shown here is derived from an EMBL/GenBank/DDBJ whole genome shotgun (WGS) entry which is preliminary data.</text>
</comment>
<gene>
    <name evidence="6" type="ORF">SDC9_189828</name>
</gene>
<dbReference type="PANTHER" id="PTHR24567">
    <property type="entry name" value="CRP FAMILY TRANSCRIPTIONAL REGULATORY PROTEIN"/>
    <property type="match status" value="1"/>
</dbReference>
<proteinExistence type="predicted"/>